<dbReference type="EMBL" id="BK032829">
    <property type="protein sequence ID" value="DAF62864.1"/>
    <property type="molecule type" value="Genomic_DNA"/>
</dbReference>
<proteinExistence type="predicted"/>
<accession>A0A8S5TIA4</accession>
<name>A0A8S5TIA4_9CAUD</name>
<protein>
    <submittedName>
        <fullName evidence="1">Uncharacterized protein</fullName>
    </submittedName>
</protein>
<reference evidence="1" key="1">
    <citation type="journal article" date="2021" name="Proc. Natl. Acad. Sci. U.S.A.">
        <title>A Catalog of Tens of Thousands of Viruses from Human Metagenomes Reveals Hidden Associations with Chronic Diseases.</title>
        <authorList>
            <person name="Tisza M.J."/>
            <person name="Buck C.B."/>
        </authorList>
    </citation>
    <scope>NUCLEOTIDE SEQUENCE</scope>
    <source>
        <strain evidence="1">CtYGJ17</strain>
    </source>
</reference>
<organism evidence="1">
    <name type="scientific">Myoviridae sp. ctYGJ17</name>
    <dbReference type="NCBI Taxonomy" id="2827692"/>
    <lineage>
        <taxon>Viruses</taxon>
        <taxon>Duplodnaviria</taxon>
        <taxon>Heunggongvirae</taxon>
        <taxon>Uroviricota</taxon>
        <taxon>Caudoviricetes</taxon>
    </lineage>
</organism>
<sequence>MPIPKLASRSPSFIPCWRLRSLMRFAIFCASYTKTPP</sequence>
<evidence type="ECO:0000313" key="1">
    <source>
        <dbReference type="EMBL" id="DAF62864.1"/>
    </source>
</evidence>